<dbReference type="InterPro" id="IPR016147">
    <property type="entry name" value="Pili_assmbl_chaperone_N"/>
</dbReference>
<proteinExistence type="inferred from homology"/>
<evidence type="ECO:0000256" key="9">
    <source>
        <dbReference type="SAM" id="SignalP"/>
    </source>
</evidence>
<evidence type="ECO:0000256" key="1">
    <source>
        <dbReference type="ARBA" id="ARBA00004418"/>
    </source>
</evidence>
<feature type="signal peptide" evidence="9">
    <location>
        <begin position="1"/>
        <end position="21"/>
    </location>
</feature>
<keyword evidence="7" id="KW-0393">Immunoglobulin domain</keyword>
<dbReference type="Gene3D" id="2.60.40.10">
    <property type="entry name" value="Immunoglobulins"/>
    <property type="match status" value="2"/>
</dbReference>
<dbReference type="SUPFAM" id="SSF49354">
    <property type="entry name" value="PapD-like"/>
    <property type="match status" value="1"/>
</dbReference>
<dbReference type="PANTHER" id="PTHR30251">
    <property type="entry name" value="PILUS ASSEMBLY CHAPERONE"/>
    <property type="match status" value="1"/>
</dbReference>
<sequence>MTPIVKNLFCLALVAPLIAQAAVSPDRTRVIFNGANKAASLKLTNASQELPYLAYSWIEDDKGKKSDAFFAALPPMQRLEPGAISQVRIVKQGSAATLPTDRESLFYYNIREIPPTPENADNHAVVQVAMQSRIKLFWRPASLKKKPGDATEQRMTYRLNGKTLQVNNPTPYYITLAYFGKDLNGVFPSFKTTMLAPFTAASLNAGANSGSGFYLGYMDDYGALRMLRLNCQGSCSATVPEAKK</sequence>
<dbReference type="GO" id="GO:0030288">
    <property type="term" value="C:outer membrane-bounded periplasmic space"/>
    <property type="evidence" value="ECO:0007669"/>
    <property type="project" value="InterPro"/>
</dbReference>
<keyword evidence="6 8" id="KW-0143">Chaperone</keyword>
<evidence type="ECO:0000256" key="6">
    <source>
        <dbReference type="ARBA" id="ARBA00023186"/>
    </source>
</evidence>
<comment type="similarity">
    <text evidence="2 8">Belongs to the periplasmic pilus chaperone family.</text>
</comment>
<keyword evidence="13" id="KW-1185">Reference proteome</keyword>
<dbReference type="SUPFAM" id="SSF49584">
    <property type="entry name" value="Periplasmic chaperone C-domain"/>
    <property type="match status" value="1"/>
</dbReference>
<reference evidence="12 13" key="1">
    <citation type="submission" date="2018-03" db="EMBL/GenBank/DDBJ databases">
        <title>First report of an OXA-48+CTX-M-M-producing Kluyvera ascorbata clone recovered from patients admitted in a University Hospital in Madrid, Spain.</title>
        <authorList>
            <person name="Hernandez-Garcia M."/>
            <person name="Leon-Sampedro R."/>
            <person name="Perez-Viso B."/>
            <person name="Morosini M.I."/>
            <person name="Lopez-Fresnena N."/>
            <person name="Coque T.M."/>
            <person name="Bonten M."/>
            <person name="Malhotra-Kumar S."/>
            <person name="Ruiz-Garbajosa P."/>
            <person name="Canton R."/>
        </authorList>
    </citation>
    <scope>NUCLEOTIDE SEQUENCE [LARGE SCALE GENOMIC DNA]</scope>
    <source>
        <strain evidence="12 13">KA2</strain>
    </source>
</reference>
<comment type="caution">
    <text evidence="12">The sequence shown here is derived from an EMBL/GenBank/DDBJ whole genome shotgun (WGS) entry which is preliminary data.</text>
</comment>
<evidence type="ECO:0000313" key="12">
    <source>
        <dbReference type="EMBL" id="PSR45100.1"/>
    </source>
</evidence>
<dbReference type="AlphaFoldDB" id="A0A2T2XXT2"/>
<dbReference type="InterPro" id="IPR016148">
    <property type="entry name" value="Pili_assmbl_chaperone_C"/>
</dbReference>
<evidence type="ECO:0000256" key="5">
    <source>
        <dbReference type="ARBA" id="ARBA00022764"/>
    </source>
</evidence>
<evidence type="ECO:0000256" key="7">
    <source>
        <dbReference type="ARBA" id="ARBA00023319"/>
    </source>
</evidence>
<dbReference type="InterPro" id="IPR008962">
    <property type="entry name" value="PapD-like_sf"/>
</dbReference>
<dbReference type="FunFam" id="2.60.40.10:FF:000458">
    <property type="entry name" value="Molecular chaperone FimC"/>
    <property type="match status" value="1"/>
</dbReference>
<dbReference type="InterPro" id="IPR018046">
    <property type="entry name" value="Pili_assmbl_chaperone_CS"/>
</dbReference>
<dbReference type="GO" id="GO:0071555">
    <property type="term" value="P:cell wall organization"/>
    <property type="evidence" value="ECO:0007669"/>
    <property type="project" value="InterPro"/>
</dbReference>
<evidence type="ECO:0000313" key="13">
    <source>
        <dbReference type="Proteomes" id="UP000240892"/>
    </source>
</evidence>
<keyword evidence="4 9" id="KW-0732">Signal</keyword>
<dbReference type="PROSITE" id="PS00635">
    <property type="entry name" value="PILI_CHAPERONE"/>
    <property type="match status" value="1"/>
</dbReference>
<dbReference type="InterPro" id="IPR036316">
    <property type="entry name" value="Pili_assmbl_chap_C_dom_sf"/>
</dbReference>
<name>A0A2T2XXT2_9ENTR</name>
<dbReference type="RefSeq" id="WP_106929632.1">
    <property type="nucleotide sequence ID" value="NZ_CABMMU010000019.1"/>
</dbReference>
<evidence type="ECO:0000259" key="11">
    <source>
        <dbReference type="Pfam" id="PF02753"/>
    </source>
</evidence>
<evidence type="ECO:0000256" key="8">
    <source>
        <dbReference type="RuleBase" id="RU003918"/>
    </source>
</evidence>
<dbReference type="EMBL" id="PYHO01000019">
    <property type="protein sequence ID" value="PSR45100.1"/>
    <property type="molecule type" value="Genomic_DNA"/>
</dbReference>
<dbReference type="InterPro" id="IPR013783">
    <property type="entry name" value="Ig-like_fold"/>
</dbReference>
<gene>
    <name evidence="12" type="ORF">C8256_19490</name>
</gene>
<dbReference type="Proteomes" id="UP000240892">
    <property type="component" value="Unassembled WGS sequence"/>
</dbReference>
<accession>A0A2T2XXT2</accession>
<dbReference type="InterPro" id="IPR050643">
    <property type="entry name" value="Periplasmic_pilus_chap"/>
</dbReference>
<evidence type="ECO:0000256" key="2">
    <source>
        <dbReference type="ARBA" id="ARBA00007399"/>
    </source>
</evidence>
<evidence type="ECO:0000256" key="3">
    <source>
        <dbReference type="ARBA" id="ARBA00022558"/>
    </source>
</evidence>
<dbReference type="Pfam" id="PF00345">
    <property type="entry name" value="PapD_N"/>
    <property type="match status" value="1"/>
</dbReference>
<organism evidence="12 13">
    <name type="scientific">Kluyvera genomosp. 2</name>
    <dbReference type="NCBI Taxonomy" id="2774054"/>
    <lineage>
        <taxon>Bacteria</taxon>
        <taxon>Pseudomonadati</taxon>
        <taxon>Pseudomonadota</taxon>
        <taxon>Gammaproteobacteria</taxon>
        <taxon>Enterobacterales</taxon>
        <taxon>Enterobacteriaceae</taxon>
        <taxon>Kluyvera</taxon>
    </lineage>
</organism>
<dbReference type="InterPro" id="IPR001829">
    <property type="entry name" value="Pili_assmbl_chaperone_bac"/>
</dbReference>
<feature type="domain" description="Pili assembly chaperone N-terminal" evidence="10">
    <location>
        <begin position="23"/>
        <end position="143"/>
    </location>
</feature>
<feature type="chain" id="PRO_5015548330" evidence="9">
    <location>
        <begin position="22"/>
        <end position="244"/>
    </location>
</feature>
<keyword evidence="5" id="KW-0574">Periplasm</keyword>
<dbReference type="Pfam" id="PF02753">
    <property type="entry name" value="PapD_C"/>
    <property type="match status" value="1"/>
</dbReference>
<evidence type="ECO:0000256" key="4">
    <source>
        <dbReference type="ARBA" id="ARBA00022729"/>
    </source>
</evidence>
<evidence type="ECO:0000259" key="10">
    <source>
        <dbReference type="Pfam" id="PF00345"/>
    </source>
</evidence>
<dbReference type="PRINTS" id="PR00969">
    <property type="entry name" value="CHAPERONPILI"/>
</dbReference>
<feature type="domain" description="Pili assembly chaperone C-terminal" evidence="11">
    <location>
        <begin position="166"/>
        <end position="223"/>
    </location>
</feature>
<comment type="subcellular location">
    <subcellularLocation>
        <location evidence="1 8">Periplasm</location>
    </subcellularLocation>
</comment>
<protein>
    <submittedName>
        <fullName evidence="12">Molecular chaperone</fullName>
    </submittedName>
</protein>
<dbReference type="PANTHER" id="PTHR30251:SF5">
    <property type="entry name" value="FIMBRIAL CHAPARONE PROTEIN"/>
    <property type="match status" value="1"/>
</dbReference>
<keyword evidence="3" id="KW-1029">Fimbrium biogenesis</keyword>